<dbReference type="InterPro" id="IPR036875">
    <property type="entry name" value="Znf_CCHC_sf"/>
</dbReference>
<dbReference type="SUPFAM" id="SSF57756">
    <property type="entry name" value="Retrovirus zinc finger-like domains"/>
    <property type="match status" value="1"/>
</dbReference>
<protein>
    <submittedName>
        <fullName evidence="2">Uncharacterized protein</fullName>
    </submittedName>
</protein>
<dbReference type="GO" id="GO:0003676">
    <property type="term" value="F:nucleic acid binding"/>
    <property type="evidence" value="ECO:0007669"/>
    <property type="project" value="InterPro"/>
</dbReference>
<accession>A0A6L2NFI2</accession>
<comment type="caution">
    <text evidence="2">The sequence shown here is derived from an EMBL/GenBank/DDBJ whole genome shotgun (WGS) entry which is preliminary data.</text>
</comment>
<gene>
    <name evidence="2" type="ORF">Tci_055373</name>
</gene>
<feature type="compositionally biased region" description="Basic and acidic residues" evidence="1">
    <location>
        <begin position="773"/>
        <end position="824"/>
    </location>
</feature>
<reference evidence="2" key="1">
    <citation type="journal article" date="2019" name="Sci. Rep.">
        <title>Draft genome of Tanacetum cinerariifolium, the natural source of mosquito coil.</title>
        <authorList>
            <person name="Yamashiro T."/>
            <person name="Shiraishi A."/>
            <person name="Satake H."/>
            <person name="Nakayama K."/>
        </authorList>
    </citation>
    <scope>NUCLEOTIDE SEQUENCE</scope>
</reference>
<name>A0A6L2NFI2_TANCI</name>
<feature type="region of interest" description="Disordered" evidence="1">
    <location>
        <begin position="745"/>
        <end position="824"/>
    </location>
</feature>
<evidence type="ECO:0000256" key="1">
    <source>
        <dbReference type="SAM" id="MobiDB-lite"/>
    </source>
</evidence>
<feature type="compositionally biased region" description="Polar residues" evidence="1">
    <location>
        <begin position="756"/>
        <end position="772"/>
    </location>
</feature>
<dbReference type="EMBL" id="BKCJ010008675">
    <property type="protein sequence ID" value="GEU83395.1"/>
    <property type="molecule type" value="Genomic_DNA"/>
</dbReference>
<dbReference type="GO" id="GO:0008270">
    <property type="term" value="F:zinc ion binding"/>
    <property type="evidence" value="ECO:0007669"/>
    <property type="project" value="InterPro"/>
</dbReference>
<sequence length="887" mass="99944">MDLPKPLLLQSFPFSNRNGNSLKPVAQTITNDAGTSTTLIPGPVTTKEKAQKINDVKARSMLLMVLPNEHLMTFNQYKDAKTVFAAIQTRFGGNEATKKTQKTLLKQMHEKFSATSTESLDSIFNRLQKIWNTHVVVWRNKPNLDTMSIDDLYNNFNIADQEVKGTVSSNSSSQNMAFVSYPSTNEVYTAYGVSTSSTQSSTTSTQVGTASTQTSTAYLSDATVYAFVANQLNGSQLVHEDLEQIHEDDLEEMDLKWQLALLSMRAKRFFQKTRKKININRSDTAGFDKSKVECYNCHKIGDFVRECRGPKNQDSRNRYQDSSRRIVHVEETSPKAMVAIDGPEFESYRPKTSKNANKDIPNKLKEYLDALLVKDRVLDNKDCSIESPIVVEKKIIVPTIAKVEVVRPKQQEKLVRKIVGYAKMYRPRVVNTARPRAANTGRPNSAVVNAVRANPVQEDQRYVDSGFSRNMTENMSYLSKFKEFDEGYVTFGGGANGGRITDKLTTAIDVNAVEDTSPVDKKKVIITEISVRSDLHLKDVKGTECLPTATIFEHLTLMGVKTTAWNEFSNTIASAIMYLSTNQKFTFSRYIFDHMVKNLEGGVKFLMFPRFVQVFLDSQFKEMLKHKKIYVTPYYTKKIFANMKRLGKDFSDEHVTTTSNDPLRSDEASFCDQEDASKQERIINNLDADEGVTLVDETQWRNDQGMFDTSILDDEEVVTKKVVSTANPITTTGEVVTTIGVETSKPKAKGIVMQEPSETPTPTPVDYSQQPSKAKDKDTDHELAARLKEEERGDMTIEEKSSKKAEEGSSKRAGGKLEQEDAKRQRIKEENEYVELKICLEIIPDDEDDVTIEATPLSSKSSTIVDYKIYKEGRKSFFKIIRADGNS</sequence>
<organism evidence="2">
    <name type="scientific">Tanacetum cinerariifolium</name>
    <name type="common">Dalmatian daisy</name>
    <name type="synonym">Chrysanthemum cinerariifolium</name>
    <dbReference type="NCBI Taxonomy" id="118510"/>
    <lineage>
        <taxon>Eukaryota</taxon>
        <taxon>Viridiplantae</taxon>
        <taxon>Streptophyta</taxon>
        <taxon>Embryophyta</taxon>
        <taxon>Tracheophyta</taxon>
        <taxon>Spermatophyta</taxon>
        <taxon>Magnoliopsida</taxon>
        <taxon>eudicotyledons</taxon>
        <taxon>Gunneridae</taxon>
        <taxon>Pentapetalae</taxon>
        <taxon>asterids</taxon>
        <taxon>campanulids</taxon>
        <taxon>Asterales</taxon>
        <taxon>Asteraceae</taxon>
        <taxon>Asteroideae</taxon>
        <taxon>Anthemideae</taxon>
        <taxon>Anthemidinae</taxon>
        <taxon>Tanacetum</taxon>
    </lineage>
</organism>
<dbReference type="AlphaFoldDB" id="A0A6L2NFI2"/>
<proteinExistence type="predicted"/>
<evidence type="ECO:0000313" key="2">
    <source>
        <dbReference type="EMBL" id="GEU83395.1"/>
    </source>
</evidence>